<protein>
    <submittedName>
        <fullName evidence="4">Os09g0242600 protein</fullName>
    </submittedName>
</protein>
<feature type="region of interest" description="Disordered" evidence="1">
    <location>
        <begin position="112"/>
        <end position="146"/>
    </location>
</feature>
<dbReference type="EMBL" id="AP008215">
    <property type="protein sequence ID" value="BAF24564.1"/>
    <property type="molecule type" value="Genomic_DNA"/>
</dbReference>
<organism evidence="4 5">
    <name type="scientific">Oryza sativa subsp. japonica</name>
    <name type="common">Rice</name>
    <dbReference type="NCBI Taxonomy" id="39947"/>
    <lineage>
        <taxon>Eukaryota</taxon>
        <taxon>Viridiplantae</taxon>
        <taxon>Streptophyta</taxon>
        <taxon>Embryophyta</taxon>
        <taxon>Tracheophyta</taxon>
        <taxon>Spermatophyta</taxon>
        <taxon>Magnoliopsida</taxon>
        <taxon>Liliopsida</taxon>
        <taxon>Poales</taxon>
        <taxon>Poaceae</taxon>
        <taxon>BOP clade</taxon>
        <taxon>Oryzoideae</taxon>
        <taxon>Oryzeae</taxon>
        <taxon>Oryzinae</taxon>
        <taxon>Oryza</taxon>
        <taxon>Oryza sativa</taxon>
    </lineage>
</organism>
<reference evidence="4" key="4">
    <citation type="journal article" date="2006" name="Nucleic Acids Res.">
        <title>The Rice Annotation Project Database (RAP-DB): hub for Oryza sativa ssp. japonica genome information.</title>
        <authorList>
            <person name="Ohyanagi H."/>
            <person name="Tanaka T."/>
            <person name="Sakai H."/>
            <person name="Shigemoto Y."/>
            <person name="Yamaguchi K."/>
            <person name="Habara T."/>
            <person name="Fujii Y."/>
            <person name="Antonio B.A."/>
            <person name="Nagamura Y."/>
            <person name="Imanishi T."/>
            <person name="Ikeo K."/>
            <person name="Itoh T."/>
            <person name="Gojobori T."/>
            <person name="Sasaki T."/>
        </authorList>
    </citation>
    <scope>NUCLEOTIDE SEQUENCE</scope>
</reference>
<dbReference type="KEGG" id="dosa:Os09g0242600"/>
<evidence type="ECO:0000313" key="5">
    <source>
        <dbReference type="Proteomes" id="UP000000763"/>
    </source>
</evidence>
<evidence type="ECO:0000313" key="4">
    <source>
        <dbReference type="EMBL" id="BAF24564.1"/>
    </source>
</evidence>
<proteinExistence type="predicted"/>
<dbReference type="EMBL" id="AP005892">
    <property type="protein sequence ID" value="BAD23687.1"/>
    <property type="molecule type" value="Genomic_DNA"/>
</dbReference>
<accession>Q0J3A1</accession>
<dbReference type="Proteomes" id="UP000000763">
    <property type="component" value="Chromosome 9"/>
</dbReference>
<reference evidence="4 5" key="3">
    <citation type="journal article" date="2005" name="Nature">
        <title>The map-based sequence of the rice genome.</title>
        <authorList>
            <consortium name="International rice genome sequencing project (IRGSP)"/>
            <person name="Matsumoto T."/>
            <person name="Wu J."/>
            <person name="Kanamori H."/>
            <person name="Katayose Y."/>
            <person name="Fujisawa M."/>
            <person name="Namiki N."/>
            <person name="Mizuno H."/>
            <person name="Yamamoto K."/>
            <person name="Antonio B.A."/>
            <person name="Baba T."/>
            <person name="Sakata K."/>
            <person name="Nagamura Y."/>
            <person name="Aoki H."/>
            <person name="Arikawa K."/>
            <person name="Arita K."/>
            <person name="Bito T."/>
            <person name="Chiden Y."/>
            <person name="Fujitsuka N."/>
            <person name="Fukunaka R."/>
            <person name="Hamada M."/>
            <person name="Harada C."/>
            <person name="Hayashi A."/>
            <person name="Hijishita S."/>
            <person name="Honda M."/>
            <person name="Hosokawa S."/>
            <person name="Ichikawa Y."/>
            <person name="Idonuma A."/>
            <person name="Iijima M."/>
            <person name="Ikeda M."/>
            <person name="Ikeno M."/>
            <person name="Ito K."/>
            <person name="Ito S."/>
            <person name="Ito T."/>
            <person name="Ito Y."/>
            <person name="Ito Y."/>
            <person name="Iwabuchi A."/>
            <person name="Kamiya K."/>
            <person name="Karasawa W."/>
            <person name="Kurita K."/>
            <person name="Katagiri S."/>
            <person name="Kikuta A."/>
            <person name="Kobayashi H."/>
            <person name="Kobayashi N."/>
            <person name="Machita K."/>
            <person name="Maehara T."/>
            <person name="Masukawa M."/>
            <person name="Mizubayashi T."/>
            <person name="Mukai Y."/>
            <person name="Nagasaki H."/>
            <person name="Nagata Y."/>
            <person name="Naito S."/>
            <person name="Nakashima M."/>
            <person name="Nakama Y."/>
            <person name="Nakamichi Y."/>
            <person name="Nakamura M."/>
            <person name="Meguro A."/>
            <person name="Negishi M."/>
            <person name="Ohta I."/>
            <person name="Ohta T."/>
            <person name="Okamoto M."/>
            <person name="Ono N."/>
            <person name="Saji S."/>
            <person name="Sakaguchi M."/>
            <person name="Sakai K."/>
            <person name="Shibata M."/>
            <person name="Shimokawa T."/>
            <person name="Song J."/>
            <person name="Takazaki Y."/>
            <person name="Terasawa K."/>
            <person name="Tsugane M."/>
            <person name="Tsuji K."/>
            <person name="Ueda S."/>
            <person name="Waki K."/>
            <person name="Yamagata H."/>
            <person name="Yamamoto M."/>
            <person name="Yamamoto S."/>
            <person name="Yamane H."/>
            <person name="Yoshiki S."/>
            <person name="Yoshihara R."/>
            <person name="Yukawa K."/>
            <person name="Zhong H."/>
            <person name="Yano M."/>
            <person name="Yuan Q."/>
            <person name="Ouyang S."/>
            <person name="Liu J."/>
            <person name="Jones K.M."/>
            <person name="Gansberger K."/>
            <person name="Moffat K."/>
            <person name="Hill J."/>
            <person name="Bera J."/>
            <person name="Fadrosh D."/>
            <person name="Jin S."/>
            <person name="Johri S."/>
            <person name="Kim M."/>
            <person name="Overton L."/>
            <person name="Reardon M."/>
            <person name="Tsitrin T."/>
            <person name="Vuong H."/>
            <person name="Weaver B."/>
            <person name="Ciecko A."/>
            <person name="Tallon L."/>
            <person name="Jackson J."/>
            <person name="Pai G."/>
            <person name="Aken S.V."/>
            <person name="Utterback T."/>
            <person name="Reidmuller S."/>
            <person name="Feldblyum T."/>
            <person name="Hsiao J."/>
            <person name="Zismann V."/>
            <person name="Iobst S."/>
            <person name="de Vazeille A.R."/>
            <person name="Buell C.R."/>
            <person name="Ying K."/>
            <person name="Li Y."/>
            <person name="Lu T."/>
            <person name="Huang Y."/>
            <person name="Zhao Q."/>
            <person name="Feng Q."/>
            <person name="Zhang L."/>
            <person name="Zhu J."/>
            <person name="Weng Q."/>
            <person name="Mu J."/>
            <person name="Lu Y."/>
            <person name="Fan D."/>
            <person name="Liu Y."/>
            <person name="Guan J."/>
            <person name="Zhang Y."/>
            <person name="Yu S."/>
            <person name="Liu X."/>
            <person name="Zhang Y."/>
            <person name="Hong G."/>
            <person name="Han B."/>
            <person name="Choisne N."/>
            <person name="Demange N."/>
            <person name="Orjeda G."/>
            <person name="Samain S."/>
            <person name="Cattolico L."/>
            <person name="Pelletier E."/>
            <person name="Couloux A."/>
            <person name="Segurens B."/>
            <person name="Wincker P."/>
            <person name="D'Hont A."/>
            <person name="Scarpelli C."/>
            <person name="Weissenbach J."/>
            <person name="Salanoubat M."/>
            <person name="Quetier F."/>
            <person name="Yu Y."/>
            <person name="Kim H.R."/>
            <person name="Rambo T."/>
            <person name="Currie J."/>
            <person name="Collura K."/>
            <person name="Luo M."/>
            <person name="Yang T."/>
            <person name="Ammiraju J.S.S."/>
            <person name="Engler F."/>
            <person name="Soderlund C."/>
            <person name="Wing R.A."/>
            <person name="Palmer L.E."/>
            <person name="de la Bastide M."/>
            <person name="Spiegel L."/>
            <person name="Nascimento L."/>
            <person name="Zutavern T."/>
            <person name="O'Shaughnessy A."/>
            <person name="Dike S."/>
            <person name="Dedhia N."/>
            <person name="Preston R."/>
            <person name="Balija V."/>
            <person name="McCombie W.R."/>
            <person name="Chow T."/>
            <person name="Chen H."/>
            <person name="Chung M."/>
            <person name="Chen C."/>
            <person name="Shaw J."/>
            <person name="Wu H."/>
            <person name="Hsiao K."/>
            <person name="Chao Y."/>
            <person name="Chu M."/>
            <person name="Cheng C."/>
            <person name="Hour A."/>
            <person name="Lee P."/>
            <person name="Lin S."/>
            <person name="Lin Y."/>
            <person name="Liou J."/>
            <person name="Liu S."/>
            <person name="Hsing Y."/>
            <person name="Raghuvanshi S."/>
            <person name="Mohanty A."/>
            <person name="Bharti A.K."/>
            <person name="Gaur A."/>
            <person name="Gupta V."/>
            <person name="Kumar D."/>
            <person name="Ravi V."/>
            <person name="Vij S."/>
            <person name="Kapur A."/>
            <person name="Khurana P."/>
            <person name="Khurana P."/>
            <person name="Khurana J.P."/>
            <person name="Tyagi A.K."/>
            <person name="Gaikwad K."/>
            <person name="Singh A."/>
            <person name="Dalal V."/>
            <person name="Srivastava S."/>
            <person name="Dixit A."/>
            <person name="Pal A.K."/>
            <person name="Ghazi I.A."/>
            <person name="Yadav M."/>
            <person name="Pandit A."/>
            <person name="Bhargava A."/>
            <person name="Sureshbabu K."/>
            <person name="Batra K."/>
            <person name="Sharma T.R."/>
            <person name="Mohapatra T."/>
            <person name="Singh N.K."/>
            <person name="Messing J."/>
            <person name="Nelson A.B."/>
            <person name="Fuks G."/>
            <person name="Kavchok S."/>
            <person name="Keizer G."/>
            <person name="Linton E."/>
            <person name="Llaca V."/>
            <person name="Song R."/>
            <person name="Tanyolac B."/>
            <person name="Young S."/>
            <person name="Ho-Il K."/>
            <person name="Hahn J.H."/>
            <person name="Sangsakoo G."/>
            <person name="Vanavichit A."/>
            <person name="de Mattos Luiz.A.T."/>
            <person name="Zimmer P.D."/>
            <person name="Malone G."/>
            <person name="Dellagostin O."/>
            <person name="de Oliveira A.C."/>
            <person name="Bevan M."/>
            <person name="Bancroft I."/>
            <person name="Minx P."/>
            <person name="Cordum H."/>
            <person name="Wilson R."/>
            <person name="Cheng Z."/>
            <person name="Jin W."/>
            <person name="Jiang J."/>
            <person name="Leong S.A."/>
            <person name="Iwama H."/>
            <person name="Gojobori T."/>
            <person name="Itoh T."/>
            <person name="Niimura Y."/>
            <person name="Fujii Y."/>
            <person name="Habara T."/>
            <person name="Sakai H."/>
            <person name="Sato Y."/>
            <person name="Wilson G."/>
            <person name="Kumar K."/>
            <person name="McCouch S."/>
            <person name="Juretic N."/>
            <person name="Hoen D."/>
            <person name="Wright S."/>
            <person name="Bruskiewich R."/>
            <person name="Bureau T."/>
            <person name="Miyao A."/>
            <person name="Hirochika H."/>
            <person name="Nishikawa T."/>
            <person name="Kadowaki K."/>
            <person name="Sugiura M."/>
            <person name="Burr B."/>
            <person name="Sasaki T."/>
        </authorList>
    </citation>
    <scope>NUCLEOTIDE SEQUENCE [LARGE SCALE GENOMIC DNA]</scope>
    <source>
        <strain evidence="5">cv. Nipponbare</strain>
    </source>
</reference>
<reference evidence="4" key="8">
    <citation type="submission" date="2009-08" db="EMBL/GenBank/DDBJ databases">
        <title>Oryza sativa nipponbare(GA3) genomic DNA, chromosome 9.</title>
        <authorList>
            <consortium name="IRGSP(International Rice Genome Sequencing Project)"/>
        </authorList>
    </citation>
    <scope>NUCLEOTIDE SEQUENCE</scope>
</reference>
<reference evidence="3" key="2">
    <citation type="submission" date="2002-11" db="EMBL/GenBank/DDBJ databases">
        <title>Oryza sativa nipponbare(GA3) genomic DNA, chromosome 9, BAC clone:OSJNBa0011D16.</title>
        <authorList>
            <person name="Sasaki T."/>
            <person name="Matsumoto T."/>
            <person name="Katayose Y."/>
        </authorList>
    </citation>
    <scope>NUCLEOTIDE SEQUENCE</scope>
</reference>
<reference evidence="4" key="6">
    <citation type="journal article" date="2008" name="Nucleic Acids Res.">
        <title>The Rice Annotation Project Database (RAP-DB): 2008 update.</title>
        <authorList>
            <consortium name="The Rice Annotation Project (RAP)"/>
            <person name="Tanaka T."/>
            <person name="Antonio B.A."/>
            <person name="Kikuchi S."/>
            <person name="Matsumoto T."/>
            <person name="Nagamura Y."/>
            <person name="Numa H."/>
            <person name="Sakai H."/>
            <person name="Wu J."/>
            <person name="Itoh T."/>
            <person name="Sasaki T."/>
            <person name="Aono R."/>
            <person name="Fujii Y."/>
            <person name="Habara T."/>
            <person name="Harada E."/>
            <person name="Kanno M."/>
            <person name="Kawahara Y."/>
            <person name="Kawashima H."/>
            <person name="Kubooka H."/>
            <person name="Matsuya A."/>
            <person name="Nakaoka H."/>
            <person name="Saichi N."/>
            <person name="Sanbonmatsu R."/>
            <person name="Sato Y."/>
            <person name="Shinso Y."/>
            <person name="Suzuki M."/>
            <person name="Takeda J."/>
            <person name="Tanino M."/>
            <person name="Todokoro F."/>
            <person name="Yamaguchi K."/>
            <person name="Yamamoto N."/>
            <person name="Yamasaki C."/>
            <person name="Imanishi T."/>
            <person name="Okido T."/>
            <person name="Tada M."/>
            <person name="Ikeo K."/>
            <person name="Tateno Y."/>
            <person name="Gojobori T."/>
            <person name="Lin Y.C."/>
            <person name="Wei F.J."/>
            <person name="Hsing Y.I."/>
            <person name="Zhao Q."/>
            <person name="Han B."/>
            <person name="Kramer M.R."/>
            <person name="McCombie R.W."/>
            <person name="Lonsdale D."/>
            <person name="O'Donovan C.C."/>
            <person name="Whitfield E.J."/>
            <person name="Apweiler R."/>
            <person name="Koyanagi K.O."/>
            <person name="Khurana J.P."/>
            <person name="Raghuvanshi S."/>
            <person name="Singh N.K."/>
            <person name="Tyagi A.K."/>
            <person name="Haberer G."/>
            <person name="Fujisawa M."/>
            <person name="Hosokawa S."/>
            <person name="Ito Y."/>
            <person name="Ikawa H."/>
            <person name="Shibata M."/>
            <person name="Yamamoto M."/>
            <person name="Bruskiewich R.M."/>
            <person name="Hoen D.R."/>
            <person name="Bureau TE."/>
            <person name="Namiki N."/>
            <person name="Ohyanagi H."/>
            <person name="Sakai Y."/>
            <person name="Nobushima S."/>
            <person name="Sakata K."/>
            <person name="Barrero R.A."/>
            <person name="Sato Y."/>
            <person name="Souvorov A."/>
            <person name="Smith-White B."/>
            <person name="Tatusova T."/>
            <person name="An S."/>
            <person name="An G."/>
            <person name="OOta S."/>
            <person name="Fuks G."/>
            <person name="Messing J."/>
            <person name="Christie K.R."/>
            <person name="Lieberherr D."/>
            <person name="Kim H."/>
            <person name="Zuccolo A."/>
            <person name="Wing R.A."/>
            <person name="Nobuta K."/>
            <person name="Green P.J."/>
            <person name="Lu C."/>
            <person name="Meyers BC."/>
            <person name="Chaparro C."/>
            <person name="Piegu B."/>
            <person name="Panaud O."/>
            <person name="Echeverria M."/>
        </authorList>
    </citation>
    <scope>NUCLEOTIDE SEQUENCE</scope>
</reference>
<dbReference type="AlphaFoldDB" id="Q0J3A1"/>
<dbReference type="EMBL" id="AP005727">
    <property type="protein sequence ID" value="BAD23512.1"/>
    <property type="molecule type" value="Genomic_DNA"/>
</dbReference>
<sequence>MPVTNDLRKSKYSPPPETLVLSLSTISSFFLSNSLVLLPLHHPYQRLRAATSIPQLPSAAFDCRPPLPPSPIARRRIRPPRGQGIRICLPSTVSSVPMHHRRLRPPRVTASIPRLSGTESTCPNLVRQAPPPHPLSVGHRIRPPQG</sequence>
<reference evidence="4" key="9">
    <citation type="submission" date="2009-08" db="EMBL/GenBank/DDBJ databases">
        <title>The Second Rice Annotation Project Meeting (RAP2).</title>
        <authorList>
            <consortium name="The Rice Annotation Project (RAP)"/>
        </authorList>
    </citation>
    <scope>NUCLEOTIDE SEQUENCE</scope>
</reference>
<reference evidence="2" key="1">
    <citation type="submission" date="2002-09" db="EMBL/GenBank/DDBJ databases">
        <title>Oryza sativa nipponbare(GA3) genomic DNA, chromosome 9, BAC clone:OSJNBa0038I09.</title>
        <authorList>
            <person name="Sasaki T."/>
            <person name="Matsumoto T."/>
            <person name="Katayose Y."/>
        </authorList>
    </citation>
    <scope>NUCLEOTIDE SEQUENCE</scope>
</reference>
<name>Q0J3A1_ORYSJ</name>
<reference evidence="4" key="5">
    <citation type="journal article" date="2007" name="Genome Res.">
        <title>Curated Genome Annotation of Oryza sativa ssp. japonica and Comparative Genome Analysis with Arabidopsis thaliana.</title>
        <authorList>
            <consortium name="The Rice Annotation Project (RAP)"/>
            <person name="Itoh T."/>
            <person name="Tanaka T."/>
            <person name="Barrero R.A."/>
            <person name="Yamasaki C."/>
            <person name="Fujii Y."/>
            <person name="Hilton P.B."/>
            <person name="Antonio B.A."/>
            <person name="Aono H."/>
            <person name="Apweiler R."/>
            <person name="Bruskiewich R."/>
            <person name="Bureau T."/>
            <person name="Burr F."/>
            <person name="Costa de Oliveira A."/>
            <person name="Fuks G."/>
            <person name="Habara T."/>
            <person name="Haberer G."/>
            <person name="Han B."/>
            <person name="Harada E."/>
            <person name="Hiraki A.T."/>
            <person name="Hirochika H."/>
            <person name="Hoen D."/>
            <person name="Hokari H."/>
            <person name="Hosokawa S."/>
            <person name="Hsing Y."/>
            <person name="Ikawa H."/>
            <person name="Ikeo K."/>
            <person name="Imanishi T."/>
            <person name="Ito Y."/>
            <person name="Jaiswal P."/>
            <person name="Kanno M."/>
            <person name="Kawahara Y."/>
            <person name="Kawamura T."/>
            <person name="Kawashima H."/>
            <person name="Khurana J.P."/>
            <person name="Kikuchi S."/>
            <person name="Komatsu S."/>
            <person name="Koyanagi K.O."/>
            <person name="Kubooka H."/>
            <person name="Lieberherr D."/>
            <person name="Lin Y.C."/>
            <person name="Lonsdale D."/>
            <person name="Matsumoto T."/>
            <person name="Matsuya A."/>
            <person name="McCombie W.R."/>
            <person name="Messing J."/>
            <person name="Miyao A."/>
            <person name="Mulder N."/>
            <person name="Nagamura Y."/>
            <person name="Nam J."/>
            <person name="Namiki N."/>
            <person name="Numa H."/>
            <person name="Nurimoto S."/>
            <person name="O'donovan C."/>
            <person name="Ohyanagi H."/>
            <person name="Okido T."/>
            <person name="Oota S."/>
            <person name="Osato N."/>
            <person name="Palmer L.E."/>
            <person name="Quetier F."/>
            <person name="Raghuvanshi S."/>
            <person name="Saichi N."/>
            <person name="Sakai H."/>
            <person name="Sakai Y."/>
            <person name="Sakata K."/>
            <person name="Sakurai T."/>
            <person name="Sato F."/>
            <person name="Sato Y."/>
            <person name="Schoof H."/>
            <person name="Seki M."/>
            <person name="Shibata M."/>
            <person name="Shimizu Y."/>
            <person name="Shinozaki K."/>
            <person name="Shinso Y."/>
            <person name="Singh N.K."/>
            <person name="Smith-White B."/>
            <person name="Takeda J."/>
            <person name="Tanino M."/>
            <person name="Tatusova T."/>
            <person name="Thongjuea S."/>
            <person name="Todokoro F."/>
            <person name="Tsugane M."/>
            <person name="Tyagi A.K."/>
            <person name="Vanavichit A."/>
            <person name="Wang A."/>
            <person name="Wing R.A."/>
            <person name="Yamaguchi K."/>
            <person name="Yamamoto M."/>
            <person name="Yamamoto N."/>
            <person name="Yu Y."/>
            <person name="Zhang H."/>
            <person name="Zhao Q."/>
            <person name="Higo K."/>
            <person name="Burr B."/>
            <person name="Gojobori T."/>
            <person name="Sasaki T."/>
        </authorList>
    </citation>
    <scope>NUCLEOTIDE SEQUENCE</scope>
</reference>
<evidence type="ECO:0000313" key="2">
    <source>
        <dbReference type="EMBL" id="BAD23512.1"/>
    </source>
</evidence>
<evidence type="ECO:0000256" key="1">
    <source>
        <dbReference type="SAM" id="MobiDB-lite"/>
    </source>
</evidence>
<reference evidence="5" key="7">
    <citation type="journal article" date="2008" name="Nucleic Acids Res.">
        <title>The rice annotation project database (RAP-DB): 2008 update.</title>
        <authorList>
            <consortium name="The rice annotation project (RAP)"/>
        </authorList>
    </citation>
    <scope>GENOME REANNOTATION</scope>
    <source>
        <strain evidence="5">cv. Nipponbare</strain>
    </source>
</reference>
<dbReference type="Gramene" id="Os09t0242600-01">
    <property type="protein sequence ID" value="Os09t0242600-01"/>
    <property type="gene ID" value="Os09g0242600"/>
</dbReference>
<evidence type="ECO:0000313" key="3">
    <source>
        <dbReference type="EMBL" id="BAD23687.1"/>
    </source>
</evidence>
<gene>
    <name evidence="4" type="ordered locus">Os09g0242600</name>
    <name evidence="3" type="ORF">OSJNBa0011D16.7</name>
    <name evidence="2" type="ORF">OSJNBa0038I09.19</name>
</gene>